<dbReference type="PANTHER" id="PTHR43691">
    <property type="entry name" value="URIDINE PHOSPHORYLASE"/>
    <property type="match status" value="1"/>
</dbReference>
<evidence type="ECO:0000256" key="3">
    <source>
        <dbReference type="ARBA" id="ARBA00048447"/>
    </source>
</evidence>
<proteinExistence type="predicted"/>
<comment type="catalytic activity">
    <reaction evidence="3">
        <text>uridine + phosphate = alpha-D-ribose 1-phosphate + uracil</text>
        <dbReference type="Rhea" id="RHEA:24388"/>
        <dbReference type="ChEBI" id="CHEBI:16704"/>
        <dbReference type="ChEBI" id="CHEBI:17568"/>
        <dbReference type="ChEBI" id="CHEBI:43474"/>
        <dbReference type="ChEBI" id="CHEBI:57720"/>
        <dbReference type="EC" id="2.4.2.3"/>
    </reaction>
</comment>
<dbReference type="CDD" id="cd09007">
    <property type="entry name" value="NP-I_spr0068"/>
    <property type="match status" value="1"/>
</dbReference>
<evidence type="ECO:0000256" key="1">
    <source>
        <dbReference type="ARBA" id="ARBA00011888"/>
    </source>
</evidence>
<dbReference type="EC" id="2.4.2.3" evidence="1"/>
<dbReference type="GO" id="GO:0004850">
    <property type="term" value="F:uridine phosphorylase activity"/>
    <property type="evidence" value="ECO:0007669"/>
    <property type="project" value="UniProtKB-EC"/>
</dbReference>
<feature type="domain" description="Nucleoside phosphorylase" evidence="4">
    <location>
        <begin position="76"/>
        <end position="239"/>
    </location>
</feature>
<dbReference type="EMBL" id="LNOI01000001">
    <property type="protein sequence ID" value="KUY21157.1"/>
    <property type="molecule type" value="Genomic_DNA"/>
</dbReference>
<comment type="caution">
    <text evidence="5">The sequence shown here is derived from an EMBL/GenBank/DDBJ whole genome shotgun (WGS) entry which is preliminary data.</text>
</comment>
<sequence>MAIPNFPKNFSQKVILTPKDHFEADRDVFPDSKAPKAIIFCYEEYIMEYVKSNYKVSSGRFWTAEIIILQDEYDGIAIVGNFGIGGPASTHLFEILIAQGIENYIMIGHAGGLQKNNHAGTVILCQKAVRDEGVSYHYLPEEMYAYASDKMTNAIRVSLDNMNIPYENGSTWTIDSMYRETIDEIKYYSGLGIDTVEMEAASMFAVAQFRKVSIGALFVISDIVALEEWDEHLYSDNTQQSIIQTFVVAVDTLRGRTKTFL</sequence>
<dbReference type="Proteomes" id="UP000064412">
    <property type="component" value="Unassembled WGS sequence"/>
</dbReference>
<dbReference type="RefSeq" id="WP_059344666.1">
    <property type="nucleotide sequence ID" value="NZ_FTQX01000005.1"/>
</dbReference>
<dbReference type="InterPro" id="IPR000845">
    <property type="entry name" value="Nucleoside_phosphorylase_d"/>
</dbReference>
<gene>
    <name evidence="5" type="ORF">ATB95_09725</name>
</gene>
<dbReference type="AlphaFoldDB" id="A0ABD4DUM2"/>
<evidence type="ECO:0000313" key="5">
    <source>
        <dbReference type="EMBL" id="KUY21157.1"/>
    </source>
</evidence>
<dbReference type="PANTHER" id="PTHR43691:SF11">
    <property type="entry name" value="FI09636P-RELATED"/>
    <property type="match status" value="1"/>
</dbReference>
<reference evidence="5 6" key="1">
    <citation type="submission" date="2015-11" db="EMBL/GenBank/DDBJ databases">
        <authorList>
            <person name="Nicholson A.C."/>
            <person name="Humrighouse B.W."/>
            <person name="Graziano J."/>
            <person name="Lasker B."/>
            <person name="Whitney A.M."/>
            <person name="Mcquiston J.R."/>
        </authorList>
    </citation>
    <scope>NUCLEOTIDE SEQUENCE [LARGE SCALE GENOMIC DNA]</scope>
    <source>
        <strain evidence="5 6">G4071</strain>
    </source>
</reference>
<dbReference type="Pfam" id="PF01048">
    <property type="entry name" value="PNP_UDP_1"/>
    <property type="match status" value="1"/>
</dbReference>
<evidence type="ECO:0000259" key="4">
    <source>
        <dbReference type="Pfam" id="PF01048"/>
    </source>
</evidence>
<evidence type="ECO:0000313" key="6">
    <source>
        <dbReference type="Proteomes" id="UP000064412"/>
    </source>
</evidence>
<accession>A0ABD4DUM2</accession>
<dbReference type="InterPro" id="IPR035994">
    <property type="entry name" value="Nucleoside_phosphorylase_sf"/>
</dbReference>
<evidence type="ECO:0000256" key="2">
    <source>
        <dbReference type="ARBA" id="ARBA00021980"/>
    </source>
</evidence>
<organism evidence="5 6">
    <name type="scientific">Elizabethkingia miricola</name>
    <name type="common">Chryseobacterium miricola</name>
    <dbReference type="NCBI Taxonomy" id="172045"/>
    <lineage>
        <taxon>Bacteria</taxon>
        <taxon>Pseudomonadati</taxon>
        <taxon>Bacteroidota</taxon>
        <taxon>Flavobacteriia</taxon>
        <taxon>Flavobacteriales</taxon>
        <taxon>Weeksellaceae</taxon>
        <taxon>Elizabethkingia</taxon>
    </lineage>
</organism>
<protein>
    <recommendedName>
        <fullName evidence="2">Uridine phosphorylase</fullName>
        <ecNumber evidence="1">2.4.2.3</ecNumber>
    </recommendedName>
</protein>
<dbReference type="Gene3D" id="3.40.50.1580">
    <property type="entry name" value="Nucleoside phosphorylase domain"/>
    <property type="match status" value="1"/>
</dbReference>
<name>A0ABD4DUM2_ELIMR</name>
<dbReference type="SUPFAM" id="SSF53167">
    <property type="entry name" value="Purine and uridine phosphorylases"/>
    <property type="match status" value="1"/>
</dbReference>